<proteinExistence type="predicted"/>
<dbReference type="Pfam" id="PF14024">
    <property type="entry name" value="DUF4240"/>
    <property type="match status" value="1"/>
</dbReference>
<dbReference type="InterPro" id="IPR025334">
    <property type="entry name" value="DUF4240"/>
</dbReference>
<name>A0ABS5KYL2_9ACTN</name>
<keyword evidence="3" id="KW-1185">Reference proteome</keyword>
<accession>A0ABS5KYL2</accession>
<evidence type="ECO:0000259" key="1">
    <source>
        <dbReference type="Pfam" id="PF14024"/>
    </source>
</evidence>
<reference evidence="2 3" key="1">
    <citation type="submission" date="2020-02" db="EMBL/GenBank/DDBJ databases">
        <title>Acidophilic actinobacteria isolated from forest soil.</title>
        <authorList>
            <person name="Golinska P."/>
        </authorList>
    </citation>
    <scope>NUCLEOTIDE SEQUENCE [LARGE SCALE GENOMIC DNA]</scope>
    <source>
        <strain evidence="2 3">NL8</strain>
    </source>
</reference>
<protein>
    <submittedName>
        <fullName evidence="2">DUF4240 domain-containing protein</fullName>
    </submittedName>
</protein>
<organism evidence="2 3">
    <name type="scientific">Catenulispora pinistramenti</name>
    <dbReference type="NCBI Taxonomy" id="2705254"/>
    <lineage>
        <taxon>Bacteria</taxon>
        <taxon>Bacillati</taxon>
        <taxon>Actinomycetota</taxon>
        <taxon>Actinomycetes</taxon>
        <taxon>Catenulisporales</taxon>
        <taxon>Catenulisporaceae</taxon>
        <taxon>Catenulispora</taxon>
    </lineage>
</organism>
<gene>
    <name evidence="2" type="ORF">KGQ19_29965</name>
</gene>
<feature type="domain" description="DUF4240" evidence="1">
    <location>
        <begin position="1"/>
        <end position="120"/>
    </location>
</feature>
<dbReference type="EMBL" id="JAAFYZ010000127">
    <property type="protein sequence ID" value="MBS2551104.1"/>
    <property type="molecule type" value="Genomic_DNA"/>
</dbReference>
<dbReference type="Proteomes" id="UP000730482">
    <property type="component" value="Unassembled WGS sequence"/>
</dbReference>
<sequence length="147" mass="16362">MDEDSFWQLIEQCSPSDPDADHADHGDQLAEALTEALAVGPVSTIRGFAEQLAWALYRLDRREFGRDLSADAFLYTRCAVVADGRAVYEGVLADPALIAPYVNGLVWAEDLLYVPDEAYRELTGQEWEYSTRYDYETGSNTDGWAGA</sequence>
<evidence type="ECO:0000313" key="3">
    <source>
        <dbReference type="Proteomes" id="UP000730482"/>
    </source>
</evidence>
<evidence type="ECO:0000313" key="2">
    <source>
        <dbReference type="EMBL" id="MBS2551104.1"/>
    </source>
</evidence>
<comment type="caution">
    <text evidence="2">The sequence shown here is derived from an EMBL/GenBank/DDBJ whole genome shotgun (WGS) entry which is preliminary data.</text>
</comment>